<dbReference type="RefSeq" id="WP_179168985.1">
    <property type="nucleotide sequence ID" value="NZ_CP058529.1"/>
</dbReference>
<keyword evidence="4" id="KW-1185">Reference proteome</keyword>
<protein>
    <recommendedName>
        <fullName evidence="2">Halobacterial output domain-containing protein</fullName>
    </recommendedName>
</protein>
<evidence type="ECO:0000313" key="4">
    <source>
        <dbReference type="Proteomes" id="UP000509750"/>
    </source>
</evidence>
<gene>
    <name evidence="3" type="ORF">HUG10_07545</name>
</gene>
<dbReference type="OrthoDB" id="221929at2157"/>
<dbReference type="AlphaFoldDB" id="A0A7D5GF49"/>
<reference evidence="3 4" key="1">
    <citation type="submission" date="2020-07" db="EMBL/GenBank/DDBJ databases">
        <title>Gai3-2, isolated from salt lake.</title>
        <authorList>
            <person name="Cui H."/>
            <person name="Shi X."/>
        </authorList>
    </citation>
    <scope>NUCLEOTIDE SEQUENCE [LARGE SCALE GENOMIC DNA]</scope>
    <source>
        <strain evidence="3 4">Gai3-2</strain>
    </source>
</reference>
<feature type="region of interest" description="Disordered" evidence="1">
    <location>
        <begin position="1"/>
        <end position="26"/>
    </location>
</feature>
<dbReference type="EMBL" id="CP058529">
    <property type="protein sequence ID" value="QLG27410.1"/>
    <property type="molecule type" value="Genomic_DNA"/>
</dbReference>
<evidence type="ECO:0000259" key="2">
    <source>
        <dbReference type="Pfam" id="PF18545"/>
    </source>
</evidence>
<feature type="compositionally biased region" description="Polar residues" evidence="1">
    <location>
        <begin position="8"/>
        <end position="18"/>
    </location>
</feature>
<dbReference type="Pfam" id="PF18545">
    <property type="entry name" value="HalOD1"/>
    <property type="match status" value="1"/>
</dbReference>
<dbReference type="GeneID" id="56028676"/>
<dbReference type="Proteomes" id="UP000509750">
    <property type="component" value="Chromosome"/>
</dbReference>
<sequence length="136" mass="14639">MTDEDPRSMSNISNSTPSAQPPSPSLEQSLFDFKSFEYHEDESAYRAIYSHDVGSPSSAVVSAVAAASDTDPLDMNSLNATVDTDALNSLVTQRRDAVGDLHITFEYHGYEVTASSYGGLKVKPLQANPPLPPTDD</sequence>
<name>A0A7D5GF49_9EURY</name>
<feature type="domain" description="Halobacterial output" evidence="2">
    <location>
        <begin position="55"/>
        <end position="124"/>
    </location>
</feature>
<accession>A0A7D5GF49</accession>
<organism evidence="3 4">
    <name type="scientific">Halorarum halophilum</name>
    <dbReference type="NCBI Taxonomy" id="2743090"/>
    <lineage>
        <taxon>Archaea</taxon>
        <taxon>Methanobacteriati</taxon>
        <taxon>Methanobacteriota</taxon>
        <taxon>Stenosarchaea group</taxon>
        <taxon>Halobacteria</taxon>
        <taxon>Halobacteriales</taxon>
        <taxon>Haloferacaceae</taxon>
        <taxon>Halorarum</taxon>
    </lineage>
</organism>
<dbReference type="InterPro" id="IPR040624">
    <property type="entry name" value="HalOD1"/>
</dbReference>
<evidence type="ECO:0000313" key="3">
    <source>
        <dbReference type="EMBL" id="QLG27410.1"/>
    </source>
</evidence>
<proteinExistence type="predicted"/>
<evidence type="ECO:0000256" key="1">
    <source>
        <dbReference type="SAM" id="MobiDB-lite"/>
    </source>
</evidence>
<dbReference type="KEGG" id="halg:HUG10_07545"/>